<feature type="transmembrane region" description="Helical" evidence="2">
    <location>
        <begin position="55"/>
        <end position="76"/>
    </location>
</feature>
<feature type="region of interest" description="Disordered" evidence="1">
    <location>
        <begin position="1"/>
        <end position="23"/>
    </location>
</feature>
<dbReference type="AlphaFoldDB" id="A0A060ZE16"/>
<keyword evidence="2" id="KW-0812">Transmembrane</keyword>
<feature type="non-terminal residue" evidence="3">
    <location>
        <position position="1"/>
    </location>
</feature>
<dbReference type="PaxDb" id="8022-A0A060ZE16"/>
<dbReference type="EMBL" id="FR950994">
    <property type="protein sequence ID" value="CDQ99889.1"/>
    <property type="molecule type" value="Genomic_DNA"/>
</dbReference>
<dbReference type="Proteomes" id="UP000193380">
    <property type="component" value="Unassembled WGS sequence"/>
</dbReference>
<evidence type="ECO:0000256" key="1">
    <source>
        <dbReference type="SAM" id="MobiDB-lite"/>
    </source>
</evidence>
<evidence type="ECO:0000313" key="3">
    <source>
        <dbReference type="EMBL" id="CDQ99889.1"/>
    </source>
</evidence>
<accession>A0A060ZE16</accession>
<name>A0A060ZE16_ONCMY</name>
<reference evidence="3" key="1">
    <citation type="journal article" date="2014" name="Nat. Commun.">
        <title>The rainbow trout genome provides novel insights into evolution after whole-genome duplication in vertebrates.</title>
        <authorList>
            <person name="Berthelot C."/>
            <person name="Brunet F."/>
            <person name="Chalopin D."/>
            <person name="Juanchich A."/>
            <person name="Bernard M."/>
            <person name="Noel B."/>
            <person name="Bento P."/>
            <person name="Da Silva C."/>
            <person name="Labadie K."/>
            <person name="Alberti A."/>
            <person name="Aury J.M."/>
            <person name="Louis A."/>
            <person name="Dehais P."/>
            <person name="Bardou P."/>
            <person name="Montfort J."/>
            <person name="Klopp C."/>
            <person name="Cabau C."/>
            <person name="Gaspin C."/>
            <person name="Thorgaard G.H."/>
            <person name="Boussaha M."/>
            <person name="Quillet E."/>
            <person name="Guyomard R."/>
            <person name="Galiana D."/>
            <person name="Bobe J."/>
            <person name="Volff J.N."/>
            <person name="Genet C."/>
            <person name="Wincker P."/>
            <person name="Jaillon O."/>
            <person name="Roest Crollius H."/>
            <person name="Guiguen Y."/>
        </authorList>
    </citation>
    <scope>NUCLEOTIDE SEQUENCE [LARGE SCALE GENOMIC DNA]</scope>
</reference>
<protein>
    <recommendedName>
        <fullName evidence="5">ABC-2 type transporter domain-containing protein</fullName>
    </recommendedName>
</protein>
<evidence type="ECO:0000256" key="2">
    <source>
        <dbReference type="SAM" id="Phobius"/>
    </source>
</evidence>
<dbReference type="STRING" id="8022.A0A060ZE16"/>
<evidence type="ECO:0008006" key="5">
    <source>
        <dbReference type="Google" id="ProtNLM"/>
    </source>
</evidence>
<organism evidence="3 4">
    <name type="scientific">Oncorhynchus mykiss</name>
    <name type="common">Rainbow trout</name>
    <name type="synonym">Salmo gairdneri</name>
    <dbReference type="NCBI Taxonomy" id="8022"/>
    <lineage>
        <taxon>Eukaryota</taxon>
        <taxon>Metazoa</taxon>
        <taxon>Chordata</taxon>
        <taxon>Craniata</taxon>
        <taxon>Vertebrata</taxon>
        <taxon>Euteleostomi</taxon>
        <taxon>Actinopterygii</taxon>
        <taxon>Neopterygii</taxon>
        <taxon>Teleostei</taxon>
        <taxon>Protacanthopterygii</taxon>
        <taxon>Salmoniformes</taxon>
        <taxon>Salmonidae</taxon>
        <taxon>Salmoninae</taxon>
        <taxon>Oncorhynchus</taxon>
    </lineage>
</organism>
<keyword evidence="2" id="KW-0472">Membrane</keyword>
<reference evidence="3" key="2">
    <citation type="submission" date="2014-03" db="EMBL/GenBank/DDBJ databases">
        <authorList>
            <person name="Genoscope - CEA"/>
        </authorList>
    </citation>
    <scope>NUCLEOTIDE SEQUENCE</scope>
</reference>
<keyword evidence="2" id="KW-1133">Transmembrane helix</keyword>
<proteinExistence type="predicted"/>
<gene>
    <name evidence="3" type="ORF">GSONMT00024369001</name>
</gene>
<sequence>ADGETQANRQGNSGGSEGNEGRGSRQVKGVCLVLKQLFALLIKRFHHAIRSHKDFFAQIVLPASFVFVSLMFTTIVPPFGEYPSLTLSPWMYGRQFTFFSNERILDPEMRYFGEVLLNKPGFGTRCMVDEPLE</sequence>
<evidence type="ECO:0000313" key="4">
    <source>
        <dbReference type="Proteomes" id="UP000193380"/>
    </source>
</evidence>